<feature type="transmembrane region" description="Helical" evidence="10">
    <location>
        <begin position="424"/>
        <end position="445"/>
    </location>
</feature>
<proteinExistence type="inferred from homology"/>
<dbReference type="RefSeq" id="XP_013402812.1">
    <property type="nucleotide sequence ID" value="XM_013547358.2"/>
</dbReference>
<feature type="transmembrane region" description="Helical" evidence="10">
    <location>
        <begin position="314"/>
        <end position="336"/>
    </location>
</feature>
<comment type="subcellular location">
    <subcellularLocation>
        <location evidence="1">Membrane</location>
        <topology evidence="1">Multi-pass membrane protein</topology>
    </subcellularLocation>
</comment>
<keyword evidence="12" id="KW-1185">Reference proteome</keyword>
<feature type="transmembrane region" description="Helical" evidence="10">
    <location>
        <begin position="384"/>
        <end position="404"/>
    </location>
</feature>
<evidence type="ECO:0000259" key="11">
    <source>
        <dbReference type="PROSITE" id="PS50893"/>
    </source>
</evidence>
<dbReference type="GO" id="GO:0140359">
    <property type="term" value="F:ABC-type transporter activity"/>
    <property type="evidence" value="ECO:0007669"/>
    <property type="project" value="InterPro"/>
</dbReference>
<organism evidence="12 13">
    <name type="scientific">Lingula anatina</name>
    <name type="common">Brachiopod</name>
    <name type="synonym">Lingula unguis</name>
    <dbReference type="NCBI Taxonomy" id="7574"/>
    <lineage>
        <taxon>Eukaryota</taxon>
        <taxon>Metazoa</taxon>
        <taxon>Spiralia</taxon>
        <taxon>Lophotrochozoa</taxon>
        <taxon>Brachiopoda</taxon>
        <taxon>Linguliformea</taxon>
        <taxon>Lingulata</taxon>
        <taxon>Lingulida</taxon>
        <taxon>Linguloidea</taxon>
        <taxon>Lingulidae</taxon>
        <taxon>Lingula</taxon>
    </lineage>
</organism>
<dbReference type="GO" id="GO:0016887">
    <property type="term" value="F:ATP hydrolysis activity"/>
    <property type="evidence" value="ECO:0007669"/>
    <property type="project" value="InterPro"/>
</dbReference>
<feature type="transmembrane region" description="Helical" evidence="10">
    <location>
        <begin position="342"/>
        <end position="363"/>
    </location>
</feature>
<dbReference type="Pfam" id="PF00005">
    <property type="entry name" value="ABC_tran"/>
    <property type="match status" value="2"/>
</dbReference>
<dbReference type="PROSITE" id="PS50893">
    <property type="entry name" value="ABC_TRANSPORTER_2"/>
    <property type="match status" value="2"/>
</dbReference>
<feature type="transmembrane region" description="Helical" evidence="10">
    <location>
        <begin position="1181"/>
        <end position="1201"/>
    </location>
</feature>
<keyword evidence="6 13" id="KW-0067">ATP-binding</keyword>
<keyword evidence="8 10" id="KW-0472">Membrane</keyword>
<dbReference type="Gene3D" id="3.40.50.300">
    <property type="entry name" value="P-loop containing nucleotide triphosphate hydrolases"/>
    <property type="match status" value="2"/>
</dbReference>
<keyword evidence="5" id="KW-0547">Nucleotide-binding</keyword>
<dbReference type="Proteomes" id="UP000085678">
    <property type="component" value="Unplaced"/>
</dbReference>
<evidence type="ECO:0000313" key="12">
    <source>
        <dbReference type="Proteomes" id="UP000085678"/>
    </source>
</evidence>
<dbReference type="PANTHER" id="PTHR19229">
    <property type="entry name" value="ATP-BINDING CASSETTE TRANSPORTER SUBFAMILY A ABCA"/>
    <property type="match status" value="1"/>
</dbReference>
<dbReference type="OrthoDB" id="8061355at2759"/>
<dbReference type="CDD" id="cd03263">
    <property type="entry name" value="ABC_subfamily_A"/>
    <property type="match status" value="2"/>
</dbReference>
<dbReference type="GO" id="GO:0016020">
    <property type="term" value="C:membrane"/>
    <property type="evidence" value="ECO:0007669"/>
    <property type="project" value="UniProtKB-SubCell"/>
</dbReference>
<dbReference type="PROSITE" id="PS00211">
    <property type="entry name" value="ABC_TRANSPORTER_1"/>
    <property type="match status" value="1"/>
</dbReference>
<dbReference type="SMART" id="SM00382">
    <property type="entry name" value="AAA"/>
    <property type="match status" value="2"/>
</dbReference>
<feature type="domain" description="ABC transporter" evidence="11">
    <location>
        <begin position="1345"/>
        <end position="1592"/>
    </location>
</feature>
<dbReference type="InParanoid" id="A0A1S3IX82"/>
<feature type="transmembrane region" description="Helical" evidence="10">
    <location>
        <begin position="1213"/>
        <end position="1234"/>
    </location>
</feature>
<dbReference type="FunFam" id="3.40.50.300:FF:000933">
    <property type="entry name" value="ABC transporter A family member 7"/>
    <property type="match status" value="1"/>
</dbReference>
<feature type="compositionally biased region" description="Polar residues" evidence="9">
    <location>
        <begin position="1729"/>
        <end position="1744"/>
    </location>
</feature>
<dbReference type="STRING" id="7574.A0A1S3IX82"/>
<dbReference type="Pfam" id="PF23321">
    <property type="entry name" value="R1_ABCA1"/>
    <property type="match status" value="1"/>
</dbReference>
<dbReference type="InterPro" id="IPR003439">
    <property type="entry name" value="ABC_transporter-like_ATP-bd"/>
</dbReference>
<dbReference type="SUPFAM" id="SSF52540">
    <property type="entry name" value="P-loop containing nucleoside triphosphate hydrolases"/>
    <property type="match status" value="2"/>
</dbReference>
<dbReference type="KEGG" id="lak:106168332"/>
<evidence type="ECO:0000256" key="6">
    <source>
        <dbReference type="ARBA" id="ARBA00022840"/>
    </source>
</evidence>
<accession>A0A1S3IX82</accession>
<evidence type="ECO:0000256" key="8">
    <source>
        <dbReference type="ARBA" id="ARBA00023136"/>
    </source>
</evidence>
<gene>
    <name evidence="13" type="primary">LOC106168332</name>
</gene>
<feature type="compositionally biased region" description="Basic residues" evidence="9">
    <location>
        <begin position="1696"/>
        <end position="1705"/>
    </location>
</feature>
<reference evidence="13" key="1">
    <citation type="submission" date="2025-08" db="UniProtKB">
        <authorList>
            <consortium name="RefSeq"/>
        </authorList>
    </citation>
    <scope>IDENTIFICATION</scope>
    <source>
        <tissue evidence="13">Gonads</tissue>
    </source>
</reference>
<dbReference type="Pfam" id="PF12698">
    <property type="entry name" value="ABC2_membrane_3"/>
    <property type="match status" value="2"/>
</dbReference>
<dbReference type="PANTHER" id="PTHR19229:SF209">
    <property type="entry name" value="ATP-BINDING CASSETTE SUB-FAMILY A MEMBER 5 ISOFORM X1"/>
    <property type="match status" value="1"/>
</dbReference>
<evidence type="ECO:0000256" key="10">
    <source>
        <dbReference type="SAM" id="Phobius"/>
    </source>
</evidence>
<feature type="transmembrane region" description="Helical" evidence="10">
    <location>
        <begin position="1144"/>
        <end position="1169"/>
    </location>
</feature>
<keyword evidence="7 10" id="KW-1133">Transmembrane helix</keyword>
<feature type="transmembrane region" description="Helical" evidence="10">
    <location>
        <begin position="232"/>
        <end position="257"/>
    </location>
</feature>
<evidence type="ECO:0000256" key="4">
    <source>
        <dbReference type="ARBA" id="ARBA00022692"/>
    </source>
</evidence>
<keyword evidence="3" id="KW-0813">Transport</keyword>
<evidence type="ECO:0000256" key="9">
    <source>
        <dbReference type="SAM" id="MobiDB-lite"/>
    </source>
</evidence>
<dbReference type="GO" id="GO:0005524">
    <property type="term" value="F:ATP binding"/>
    <property type="evidence" value="ECO:0007669"/>
    <property type="project" value="UniProtKB-KW"/>
</dbReference>
<dbReference type="FunFam" id="3.40.50.300:FF:000335">
    <property type="entry name" value="ATP binding cassette subfamily A member 5"/>
    <property type="match status" value="1"/>
</dbReference>
<dbReference type="InterPro" id="IPR056264">
    <property type="entry name" value="R2_ABCA1-4-like"/>
</dbReference>
<dbReference type="GO" id="GO:0005319">
    <property type="term" value="F:lipid transporter activity"/>
    <property type="evidence" value="ECO:0007669"/>
    <property type="project" value="TreeGrafter"/>
</dbReference>
<evidence type="ECO:0000256" key="7">
    <source>
        <dbReference type="ARBA" id="ARBA00022989"/>
    </source>
</evidence>
<evidence type="ECO:0000256" key="3">
    <source>
        <dbReference type="ARBA" id="ARBA00022448"/>
    </source>
</evidence>
<dbReference type="InterPro" id="IPR013525">
    <property type="entry name" value="ABC2_TM"/>
</dbReference>
<dbReference type="InterPro" id="IPR003593">
    <property type="entry name" value="AAA+_ATPase"/>
</dbReference>
<dbReference type="InterPro" id="IPR027417">
    <property type="entry name" value="P-loop_NTPase"/>
</dbReference>
<sequence>MCLVIYQLEMAGATFWQQLKALLHRNFLLKLRVKGLTIQEIFFPVYFVLLLVLVKRLSTPESNPSIPEFPEYDFNTTLVPNRNKTLLISPNSTEVSDIIGTAAASLGLQYMMFEDVMAMENFYKANASVVFAGVHFSSNSTYTIRTSYEHIASTKDIYDVSGGSTCRSTTGGLGLTSVNCPANSYLHTGFVLLQHAIDMAIVKNEAAGQPFIKPDLMFQMMPKMKFTPNSDYIRILSGIFFVMAYSPFVSGLVVYLITEKEKKTKEAMRMMGMKDSAFWLAWLLMYTGFILIVTVIVVLLAMAGQFFDVNKSNLFIFFLMLFMYGLTVINMSFILQGFFSRALVGGIASSFFTTLISLLYLVISTTRTYDENFLPKSTIPIAGQYALCLMSPVAVALSVDMGLFLDITGRGMTFDTLHVGQFPISSSLIMLAVDFVLYGLLAAYLDNVIPTEYGNHRSPFFCFLSSYWCPEKKHKEMVNVTDGINTIEAEREPVPQSYHGREGLRLFGIKKIFKGKENVTAVDGLTLDMYEGEITAVLGHNGAGKTTLINMLTGLTPTTSGSAYILGLDVTDVNDMDQIREMTGVCPQHDILFDKLSCREHLEFFGNLKGVPKDRLDNEITKALQEVDLEDQEKTFSEELSGGQKRKLSVAIALIGDPKFIFLDEPTAGMDPYSRRHLWTLLKQRQAGKVILLTTHFMDEADILADRKAIISKGRLKCYGSSLFLKNRFGIGYHLQMVVQPDTDAMQVNSLVSTYVPDAKVGRTHGRELAYTLPLESVNKFPDLFAALENPHEGSSISMGDALGITSYGVSMTTLEEVFLKLGEEEEELKAIDEYTKSSSNNQVAPVDDDDESKLTREEALSLVGNHGSLTVSLKQQIKALCMVGVLKKIRNKLAIIFQLFLPITFIVIGLVLSKYVSVNPDLTPKPLSVSDAKYIYTKNNINRNAPLMYYIDENGFATTDIILNVCLLQAQGLQFEKINSSTNLIDARPHNMGIRINQWVNQSVSGMRNFTVIYNDTAIHSLPALIGTIDSMVLKMTRFPANVNATINTTNLPWPSINPTIVFDSGAFSAIILIGMGMVMVAPGFAGELVKERQFKSRSQLRISGITLNIYWGSMFLVDIVQFAVVPVLSIIIILAFQVESLLVPGAIVSLIILYLLFMPINIMYSYVWSFAFTKYENAMAFMPNVFIFTSLLPYMAVAILDGSNQEDAAGIVHLICTAVSPPYFIMGGLHYIEKIHRTHVLLAEAGDVPFSYYFDWNKYVLPSWLLPIAHLFILFILLRVLDVKSTGGSVVEAIKCGGKEGPIVANVPEENDDVIRGENSDVLEERDRVENWRISDSRKVPVVMVKNLRKEFLRRDKKAAKKKGKKEERKRVAVRNASFAVEAGEVFGLLGPNGAGKTTTLNMIIAETCPTKGKVTVAGTDIKSSISDAFRAMGYCPQHDALWDYITPREHLECYAACRGIPDKDIKYIAERYLQALNIEEHANKQARQLSGGTKRKLSFAMCMLGESKAVLLDEPSTGMDPKSKRFLWDVISNRFQGDRRGAILTTHYMEEADALCSRLAIMVNGEVKCLGTTQHLKHTYGSGYVLEVKLKTEDGDTMEVMDEKREALKDFVINMFPTAEEAESFGERTVYKIPQTGVVSLSKTFSKLEEAKGSLGIEEYSFSQSTLEQVFLSFAKQQRDDNVSPEEEERERRRSISRRNSRTRSISSSHRSPPTSPVGTPLEGYINQSIVDNPTDFSTKM</sequence>
<feature type="transmembrane region" description="Helical" evidence="10">
    <location>
        <begin position="1068"/>
        <end position="1091"/>
    </location>
</feature>
<feature type="domain" description="ABC transporter" evidence="11">
    <location>
        <begin position="504"/>
        <end position="738"/>
    </location>
</feature>
<comment type="similarity">
    <text evidence="2">Belongs to the ABC transporter superfamily. ABCA family.</text>
</comment>
<name>A0A1S3IX82_LINAN</name>
<keyword evidence="4 10" id="KW-0812">Transmembrane</keyword>
<protein>
    <submittedName>
        <fullName evidence="13">ATP-binding cassette sub-family A member 5 isoform X1</fullName>
    </submittedName>
</protein>
<evidence type="ECO:0000313" key="13">
    <source>
        <dbReference type="RefSeq" id="XP_013402812.1"/>
    </source>
</evidence>
<feature type="transmembrane region" description="Helical" evidence="10">
    <location>
        <begin position="1261"/>
        <end position="1283"/>
    </location>
</feature>
<feature type="transmembrane region" description="Helical" evidence="10">
    <location>
        <begin position="1111"/>
        <end position="1138"/>
    </location>
</feature>
<feature type="transmembrane region" description="Helical" evidence="10">
    <location>
        <begin position="277"/>
        <end position="302"/>
    </location>
</feature>
<feature type="transmembrane region" description="Helical" evidence="10">
    <location>
        <begin position="894"/>
        <end position="913"/>
    </location>
</feature>
<feature type="region of interest" description="Disordered" evidence="9">
    <location>
        <begin position="1680"/>
        <end position="1744"/>
    </location>
</feature>
<dbReference type="GeneID" id="106168332"/>
<evidence type="ECO:0000256" key="2">
    <source>
        <dbReference type="ARBA" id="ARBA00008869"/>
    </source>
</evidence>
<feature type="compositionally biased region" description="Low complexity" evidence="9">
    <location>
        <begin position="1706"/>
        <end position="1716"/>
    </location>
</feature>
<evidence type="ECO:0000256" key="1">
    <source>
        <dbReference type="ARBA" id="ARBA00004141"/>
    </source>
</evidence>
<dbReference type="InterPro" id="IPR026082">
    <property type="entry name" value="ABCA"/>
</dbReference>
<dbReference type="InterPro" id="IPR017871">
    <property type="entry name" value="ABC_transporter-like_CS"/>
</dbReference>
<evidence type="ECO:0000256" key="5">
    <source>
        <dbReference type="ARBA" id="ARBA00022741"/>
    </source>
</evidence>